<dbReference type="InterPro" id="IPR058677">
    <property type="entry name" value="ORF4_N"/>
</dbReference>
<feature type="domain" description="Envelope protein N-terminal" evidence="5">
    <location>
        <begin position="103"/>
        <end position="422"/>
    </location>
</feature>
<reference evidence="6" key="1">
    <citation type="submission" date="2022-09" db="EMBL/GenBank/DDBJ databases">
        <title>Enrichment on poylsaccharides allowed isolation of novel metabolic and taxonomic groups of Haloarchaea.</title>
        <authorList>
            <person name="Sorokin D.Y."/>
            <person name="Elcheninov A.G."/>
            <person name="Khizhniak T.V."/>
            <person name="Kolganova T.V."/>
            <person name="Kublanov I.V."/>
        </authorList>
    </citation>
    <scope>NUCLEOTIDE SEQUENCE</scope>
    <source>
        <strain evidence="6">AArc-xg1-1</strain>
    </source>
</reference>
<feature type="transmembrane region" description="Helical" evidence="3">
    <location>
        <begin position="961"/>
        <end position="986"/>
    </location>
</feature>
<evidence type="ECO:0000313" key="6">
    <source>
        <dbReference type="EMBL" id="MCU4744303.1"/>
    </source>
</evidence>
<evidence type="ECO:0000256" key="1">
    <source>
        <dbReference type="SAM" id="Coils"/>
    </source>
</evidence>
<dbReference type="Gene3D" id="2.40.10.480">
    <property type="match status" value="1"/>
</dbReference>
<keyword evidence="3" id="KW-0812">Transmembrane</keyword>
<proteinExistence type="predicted"/>
<keyword evidence="3" id="KW-1133">Transmembrane helix</keyword>
<dbReference type="PANTHER" id="PTHR34512:SF30">
    <property type="entry name" value="OUTER MEMBRANE PROTEIN ASSEMBLY FACTOR BAMB"/>
    <property type="match status" value="1"/>
</dbReference>
<dbReference type="SUPFAM" id="SSF50998">
    <property type="entry name" value="Quinoprotein alcohol dehydrogenase-like"/>
    <property type="match status" value="1"/>
</dbReference>
<comment type="caution">
    <text evidence="6">The sequence shown here is derived from an EMBL/GenBank/DDBJ whole genome shotgun (WGS) entry which is preliminary data.</text>
</comment>
<organism evidence="6 7">
    <name type="scientific">Natronoglomus mannanivorans</name>
    <dbReference type="NCBI Taxonomy" id="2979990"/>
    <lineage>
        <taxon>Archaea</taxon>
        <taxon>Methanobacteriati</taxon>
        <taxon>Methanobacteriota</taxon>
        <taxon>Stenosarchaea group</taxon>
        <taxon>Halobacteria</taxon>
        <taxon>Halobacteriales</taxon>
        <taxon>Natrialbaceae</taxon>
        <taxon>Natronoglomus</taxon>
    </lineage>
</organism>
<accession>A0AAP2Z483</accession>
<evidence type="ECO:0000256" key="2">
    <source>
        <dbReference type="SAM" id="MobiDB-lite"/>
    </source>
</evidence>
<dbReference type="InterPro" id="IPR015943">
    <property type="entry name" value="WD40/YVTN_repeat-like_dom_sf"/>
</dbReference>
<dbReference type="InterPro" id="IPR002372">
    <property type="entry name" value="PQQ_rpt_dom"/>
</dbReference>
<dbReference type="AlphaFoldDB" id="A0AAP2Z483"/>
<dbReference type="Pfam" id="PF13360">
    <property type="entry name" value="PQQ_2"/>
    <property type="match status" value="1"/>
</dbReference>
<dbReference type="InterPro" id="IPR011047">
    <property type="entry name" value="Quinoprotein_ADH-like_sf"/>
</dbReference>
<dbReference type="PANTHER" id="PTHR34512">
    <property type="entry name" value="CELL SURFACE PROTEIN"/>
    <property type="match status" value="1"/>
</dbReference>
<dbReference type="PROSITE" id="PS51318">
    <property type="entry name" value="TAT"/>
    <property type="match status" value="1"/>
</dbReference>
<name>A0AAP2Z483_9EURY</name>
<evidence type="ECO:0000259" key="5">
    <source>
        <dbReference type="Pfam" id="PF26255"/>
    </source>
</evidence>
<feature type="region of interest" description="Disordered" evidence="2">
    <location>
        <begin position="1"/>
        <end position="21"/>
    </location>
</feature>
<dbReference type="EMBL" id="JAOPKA010000025">
    <property type="protein sequence ID" value="MCU4744303.1"/>
    <property type="molecule type" value="Genomic_DNA"/>
</dbReference>
<dbReference type="InterPro" id="IPR006311">
    <property type="entry name" value="TAT_signal"/>
</dbReference>
<evidence type="ECO:0000256" key="3">
    <source>
        <dbReference type="SAM" id="Phobius"/>
    </source>
</evidence>
<keyword evidence="3" id="KW-0472">Membrane</keyword>
<evidence type="ECO:0000313" key="7">
    <source>
        <dbReference type="Proteomes" id="UP001321018"/>
    </source>
</evidence>
<dbReference type="Pfam" id="PF26255">
    <property type="entry name" value="Viral_env_HRPV"/>
    <property type="match status" value="1"/>
</dbReference>
<dbReference type="Proteomes" id="UP001321018">
    <property type="component" value="Unassembled WGS sequence"/>
</dbReference>
<evidence type="ECO:0000259" key="4">
    <source>
        <dbReference type="Pfam" id="PF13360"/>
    </source>
</evidence>
<feature type="coiled-coil region" evidence="1">
    <location>
        <begin position="920"/>
        <end position="947"/>
    </location>
</feature>
<protein>
    <submittedName>
        <fullName evidence="6">PQQ-binding-like beta-propeller repeat protein</fullName>
    </submittedName>
</protein>
<gene>
    <name evidence="6" type="ORF">OB960_23290</name>
</gene>
<sequence>MSSTEADLESSPSPMPTAHEVVPGCTLDRRTFLQGAAGAGAAAIGGAASSGTVAADDGDDDYGLVDGLRETIPFAAASFVAAGPAGLAIYTGALALRLHLDDINTDPSSDRVILHQLVNNEVWSLNRHFVNFGNHMQDSRPVASLEARHGMASAWELGEGASAAYDTALQRIRQYYELPEFNNLHGANKHLLQLSYIAGSGQETDPAYNIQTVGEDESGESVIVRITDEREEVELTLHDGTVLDENAFDDIEHIDAGKTVELADDEEVSEGAFYTPVFDIIDASDEETVLASLPIDQDVIDSFDSNGNEEVTFTDDDGNEYTTDLRLQTQNVEGSDDDEAMESQLAFDAREWLRLHHKVIDLSDTVAAQYDQSFVEDIYDELEAGNITPEQVRSPEGMARFLSGTDDPESERFQIAWMQQFGFERADMSLVRGMNVTWSGATETTVDTDPNLDDRHVYPSGHVDEQDYSGVVFGSDLPDGGFQSGQRYAVGATLIHGIDDSDGGIRAVDALSHETLWEYDLPGTPRPWQIENHPERQEIYVDTRNSSIVALDTTDGSVIWEFENTENEDTIDGMHVSPNGEYIVLSWHDSPVFAVDTETGDEVWRNESTSRHVHSVTDEYVITIGGYQDWTTYCDKLADGSNRWSHVIDDSSPDYRPQSAAALPKEGKVVVNYVDDNPLFVFDDETGDVLEEQTFNDRLPRMETTPGHETLFYMVEDPAEVRALDPETLEERWVHDVGVPSDEGNIQSVAFIGNTRAFFGYSGEFILPLDVDDGTAHDTLETTARVRALGATPSTADVDGFASRALIFDETRETEDGEEISGEGQVDLWNGVLEVNEMWDAEGATITHVTDETIGDIEDVTGEDIDTIVEEMDEFDDVDDIQYTRDVILILEHYDAEDELENVHREETDYSSPEYATFDSSEFAAAMESLEEKIAQLEDQDDDGSDIGLTLPGGWPSADDLGGAALGVAIIGVVVMALVGIVTDLLPWN</sequence>
<dbReference type="Gene3D" id="2.130.10.10">
    <property type="entry name" value="YVTN repeat-like/Quinoprotein amine dehydrogenase"/>
    <property type="match status" value="1"/>
</dbReference>
<keyword evidence="1" id="KW-0175">Coiled coil</keyword>
<feature type="domain" description="Pyrrolo-quinoline quinone repeat" evidence="4">
    <location>
        <begin position="502"/>
        <end position="648"/>
    </location>
</feature>
<dbReference type="RefSeq" id="WP_338006110.1">
    <property type="nucleotide sequence ID" value="NZ_JAOPKA010000025.1"/>
</dbReference>